<reference evidence="1 2" key="1">
    <citation type="submission" date="2014-09" db="EMBL/GenBank/DDBJ databases">
        <authorList>
            <person name="Magalhaes I.L.F."/>
            <person name="Oliveira U."/>
            <person name="Santos F.R."/>
            <person name="Vidigal T.H.D.A."/>
            <person name="Brescovit A.D."/>
            <person name="Santos A.J."/>
        </authorList>
    </citation>
    <scope>NUCLEOTIDE SEQUENCE [LARGE SCALE GENOMIC DNA]</scope>
</reference>
<name>A0A0P1BFT3_9BASI</name>
<dbReference type="EMBL" id="CCYA01000252">
    <property type="protein sequence ID" value="CEH15030.1"/>
    <property type="molecule type" value="Genomic_DNA"/>
</dbReference>
<accession>A0A0P1BFT3</accession>
<proteinExistence type="predicted"/>
<dbReference type="AlphaFoldDB" id="A0A0P1BFT3"/>
<sequence length="66" mass="7274">MIVTLSCPLLPTLQHYGKGMIGACYMKLSWYCVLSASTDDHRRCGPFFLSLAASTALFTAFPRSLL</sequence>
<dbReference type="Proteomes" id="UP000054845">
    <property type="component" value="Unassembled WGS sequence"/>
</dbReference>
<evidence type="ECO:0000313" key="1">
    <source>
        <dbReference type="EMBL" id="CEH15030.1"/>
    </source>
</evidence>
<protein>
    <submittedName>
        <fullName evidence="1">Uncharacterized protein</fullName>
    </submittedName>
</protein>
<organism evidence="1 2">
    <name type="scientific">Ceraceosorus bombacis</name>
    <dbReference type="NCBI Taxonomy" id="401625"/>
    <lineage>
        <taxon>Eukaryota</taxon>
        <taxon>Fungi</taxon>
        <taxon>Dikarya</taxon>
        <taxon>Basidiomycota</taxon>
        <taxon>Ustilaginomycotina</taxon>
        <taxon>Exobasidiomycetes</taxon>
        <taxon>Ceraceosorales</taxon>
        <taxon>Ceraceosoraceae</taxon>
        <taxon>Ceraceosorus</taxon>
    </lineage>
</organism>
<evidence type="ECO:0000313" key="2">
    <source>
        <dbReference type="Proteomes" id="UP000054845"/>
    </source>
</evidence>
<keyword evidence="2" id="KW-1185">Reference proteome</keyword>